<accession>A0A9N9IVV5</accession>
<feature type="transmembrane region" description="Helical" evidence="1">
    <location>
        <begin position="34"/>
        <end position="51"/>
    </location>
</feature>
<dbReference type="EMBL" id="CAJVPS010039350">
    <property type="protein sequence ID" value="CAG8748730.1"/>
    <property type="molecule type" value="Genomic_DNA"/>
</dbReference>
<keyword evidence="1" id="KW-0472">Membrane</keyword>
<evidence type="ECO:0000313" key="2">
    <source>
        <dbReference type="EMBL" id="CAG8748730.1"/>
    </source>
</evidence>
<comment type="caution">
    <text evidence="2">The sequence shown here is derived from an EMBL/GenBank/DDBJ whole genome shotgun (WGS) entry which is preliminary data.</text>
</comment>
<evidence type="ECO:0000256" key="1">
    <source>
        <dbReference type="SAM" id="Phobius"/>
    </source>
</evidence>
<dbReference type="OrthoDB" id="2449606at2759"/>
<protein>
    <submittedName>
        <fullName evidence="2">10381_t:CDS:1</fullName>
    </submittedName>
</protein>
<dbReference type="AlphaFoldDB" id="A0A9N9IVV5"/>
<evidence type="ECO:0000313" key="3">
    <source>
        <dbReference type="Proteomes" id="UP000789508"/>
    </source>
</evidence>
<name>A0A9N9IVV5_9GLOM</name>
<dbReference type="Proteomes" id="UP000789508">
    <property type="component" value="Unassembled WGS sequence"/>
</dbReference>
<keyword evidence="3" id="KW-1185">Reference proteome</keyword>
<keyword evidence="1" id="KW-1133">Transmembrane helix</keyword>
<proteinExistence type="predicted"/>
<keyword evidence="1" id="KW-0812">Transmembrane</keyword>
<dbReference type="SUPFAM" id="SSF52047">
    <property type="entry name" value="RNI-like"/>
    <property type="match status" value="1"/>
</dbReference>
<feature type="non-terminal residue" evidence="2">
    <location>
        <position position="1"/>
    </location>
</feature>
<dbReference type="Gene3D" id="3.80.10.10">
    <property type="entry name" value="Ribonuclease Inhibitor"/>
    <property type="match status" value="1"/>
</dbReference>
<organism evidence="2 3">
    <name type="scientific">Ambispora leptoticha</name>
    <dbReference type="NCBI Taxonomy" id="144679"/>
    <lineage>
        <taxon>Eukaryota</taxon>
        <taxon>Fungi</taxon>
        <taxon>Fungi incertae sedis</taxon>
        <taxon>Mucoromycota</taxon>
        <taxon>Glomeromycotina</taxon>
        <taxon>Glomeromycetes</taxon>
        <taxon>Archaeosporales</taxon>
        <taxon>Ambisporaceae</taxon>
        <taxon>Ambispora</taxon>
    </lineage>
</organism>
<dbReference type="InterPro" id="IPR032675">
    <property type="entry name" value="LRR_dom_sf"/>
</dbReference>
<gene>
    <name evidence="2" type="ORF">ALEPTO_LOCUS13219</name>
</gene>
<reference evidence="2" key="1">
    <citation type="submission" date="2021-06" db="EMBL/GenBank/DDBJ databases">
        <authorList>
            <person name="Kallberg Y."/>
            <person name="Tangrot J."/>
            <person name="Rosling A."/>
        </authorList>
    </citation>
    <scope>NUCLEOTIDE SEQUENCE</scope>
    <source>
        <strain evidence="2">FL130A</strain>
    </source>
</reference>
<sequence>AEETLLTEKKKALAELLKKQQDANTNPAKPTDKTALYIGLGIGGIILIFVLNPTKLTYLDIADNNLPEQDLAVFKKIQAKIDQGIYNRFTGSLEPLKNLTKLRELDIRNTDINSGYEYLPVNVKNIYFSSEERPENCGLQPQDYGFAAYLTKQGYTPEAEINLAELKKEYYDKSQKSRA</sequence>